<keyword evidence="3" id="KW-1185">Reference proteome</keyword>
<reference evidence="2 3" key="1">
    <citation type="submission" date="2020-02" db="EMBL/GenBank/DDBJ databases">
        <title>Identification and distribution of gene clusters putatively required for synthesis of sphingolipid metabolism inhibitors in phylogenetically diverse species of the filamentous fungus Fusarium.</title>
        <authorList>
            <person name="Kim H.-S."/>
            <person name="Busman M."/>
            <person name="Brown D.W."/>
            <person name="Divon H."/>
            <person name="Uhlig S."/>
            <person name="Proctor R.H."/>
        </authorList>
    </citation>
    <scope>NUCLEOTIDE SEQUENCE [LARGE SCALE GENOMIC DNA]</scope>
    <source>
        <strain evidence="2 3">NRRL 2903</strain>
    </source>
</reference>
<name>A0AAN6C031_FUSAU</name>
<dbReference type="Proteomes" id="UP000537989">
    <property type="component" value="Unassembled WGS sequence"/>
</dbReference>
<comment type="caution">
    <text evidence="2">The sequence shown here is derived from an EMBL/GenBank/DDBJ whole genome shotgun (WGS) entry which is preliminary data.</text>
</comment>
<sequence length="185" mass="20194">MTELLETFPFLIIGCQGGPPDEDKRPFSVAGAIAIWRDARNSDMNHIVGDIGQGDAIEVEDNLILRMDFLEVRGSSKNIILQLANLWPECEAICVHGTNLWWSFLLDIGMSPCSLGSLRFNNGPSPNSQGTRARDTEPNSNEPLKSADCKIGDHFVFDTSGVGRKEAQNSEGHGAADGVKYIAFE</sequence>
<dbReference type="AlphaFoldDB" id="A0AAN6C031"/>
<evidence type="ECO:0000313" key="3">
    <source>
        <dbReference type="Proteomes" id="UP000537989"/>
    </source>
</evidence>
<gene>
    <name evidence="2" type="ORF">FAUST_5972</name>
</gene>
<proteinExistence type="predicted"/>
<protein>
    <submittedName>
        <fullName evidence="2">Uncharacterized protein</fullName>
    </submittedName>
</protein>
<accession>A0AAN6C031</accession>
<dbReference type="EMBL" id="JAAMOD010000157">
    <property type="protein sequence ID" value="KAF5237507.1"/>
    <property type="molecule type" value="Genomic_DNA"/>
</dbReference>
<feature type="region of interest" description="Disordered" evidence="1">
    <location>
        <begin position="124"/>
        <end position="147"/>
    </location>
</feature>
<evidence type="ECO:0000313" key="2">
    <source>
        <dbReference type="EMBL" id="KAF5237507.1"/>
    </source>
</evidence>
<organism evidence="2 3">
    <name type="scientific">Fusarium austroamericanum</name>
    <dbReference type="NCBI Taxonomy" id="282268"/>
    <lineage>
        <taxon>Eukaryota</taxon>
        <taxon>Fungi</taxon>
        <taxon>Dikarya</taxon>
        <taxon>Ascomycota</taxon>
        <taxon>Pezizomycotina</taxon>
        <taxon>Sordariomycetes</taxon>
        <taxon>Hypocreomycetidae</taxon>
        <taxon>Hypocreales</taxon>
        <taxon>Nectriaceae</taxon>
        <taxon>Fusarium</taxon>
    </lineage>
</organism>
<evidence type="ECO:0000256" key="1">
    <source>
        <dbReference type="SAM" id="MobiDB-lite"/>
    </source>
</evidence>